<proteinExistence type="predicted"/>
<comment type="caution">
    <text evidence="3">The sequence shown here is derived from an EMBL/GenBank/DDBJ whole genome shotgun (WGS) entry which is preliminary data.</text>
</comment>
<dbReference type="InParanoid" id="A0A151ZJF3"/>
<evidence type="ECO:0000313" key="3">
    <source>
        <dbReference type="EMBL" id="KYQ94086.1"/>
    </source>
</evidence>
<sequence>MKSNIIVIVLVISTFGLVYGDWANLMSFPGCNTDITPYIIGQYSGVCFWGTEYVCDYENNEILWLKYQDIGCTQPLSKKRLPFHTCTDDFIFNCTAEPIKYPNSAIVVGQSDCGPNATFNSYVAQGLNDCYYFEGSASYYSCNSTTLSAMFYGSGGSGSSFSGSQSGSFSGSYSQSGSLSGSQPGSGQSGSYSQGSQSESLSGYSGSISASYSTGSQSQSHSESESESGSNSFSGSSFSGSQSGSQSGGLISGSSASLNSDICVPNNEIYPAYFPVNECCFPGGPATPQIAYCT</sequence>
<evidence type="ECO:0000313" key="4">
    <source>
        <dbReference type="Proteomes" id="UP000076078"/>
    </source>
</evidence>
<feature type="chain" id="PRO_5007593457" evidence="2">
    <location>
        <begin position="21"/>
        <end position="294"/>
    </location>
</feature>
<feature type="region of interest" description="Disordered" evidence="1">
    <location>
        <begin position="173"/>
        <end position="251"/>
    </location>
</feature>
<name>A0A151ZJF3_TIELA</name>
<dbReference type="EMBL" id="LODT01000022">
    <property type="protein sequence ID" value="KYQ94086.1"/>
    <property type="molecule type" value="Genomic_DNA"/>
</dbReference>
<accession>A0A151ZJF3</accession>
<protein>
    <submittedName>
        <fullName evidence="3">Uncharacterized protein</fullName>
    </submittedName>
</protein>
<keyword evidence="4" id="KW-1185">Reference proteome</keyword>
<keyword evidence="2" id="KW-0732">Signal</keyword>
<dbReference type="AlphaFoldDB" id="A0A151ZJF3"/>
<evidence type="ECO:0000256" key="2">
    <source>
        <dbReference type="SAM" id="SignalP"/>
    </source>
</evidence>
<reference evidence="3 4" key="1">
    <citation type="submission" date="2015-12" db="EMBL/GenBank/DDBJ databases">
        <title>Dictyostelia acquired genes for synthesis and detection of signals that induce cell-type specialization by lateral gene transfer from prokaryotes.</title>
        <authorList>
            <person name="Gloeckner G."/>
            <person name="Schaap P."/>
        </authorList>
    </citation>
    <scope>NUCLEOTIDE SEQUENCE [LARGE SCALE GENOMIC DNA]</scope>
    <source>
        <strain evidence="3 4">TK</strain>
    </source>
</reference>
<gene>
    <name evidence="3" type="ORF">DLAC_04366</name>
</gene>
<dbReference type="FunCoup" id="A0A151ZJF3">
    <property type="interactions" value="731"/>
</dbReference>
<feature type="compositionally biased region" description="Low complexity" evidence="1">
    <location>
        <begin position="173"/>
        <end position="245"/>
    </location>
</feature>
<dbReference type="Proteomes" id="UP000076078">
    <property type="component" value="Unassembled WGS sequence"/>
</dbReference>
<feature type="signal peptide" evidence="2">
    <location>
        <begin position="1"/>
        <end position="20"/>
    </location>
</feature>
<evidence type="ECO:0000256" key="1">
    <source>
        <dbReference type="SAM" id="MobiDB-lite"/>
    </source>
</evidence>
<organism evidence="3 4">
    <name type="scientific">Tieghemostelium lacteum</name>
    <name type="common">Slime mold</name>
    <name type="synonym">Dictyostelium lacteum</name>
    <dbReference type="NCBI Taxonomy" id="361077"/>
    <lineage>
        <taxon>Eukaryota</taxon>
        <taxon>Amoebozoa</taxon>
        <taxon>Evosea</taxon>
        <taxon>Eumycetozoa</taxon>
        <taxon>Dictyostelia</taxon>
        <taxon>Dictyosteliales</taxon>
        <taxon>Raperosteliaceae</taxon>
        <taxon>Tieghemostelium</taxon>
    </lineage>
</organism>